<gene>
    <name evidence="1" type="ORF">V4D30_06375</name>
</gene>
<sequence length="331" mass="38062">MFEPFTTTGIGSMPHTEVLSACELILKYFDIPFWPQMPKYSVNEQMIAQFCEGFPGITFESDKVYIKKNDELITEWLSNYHDEMLSPVSEQFAIGLYSMQRLIKNEKLKLFKGQITGPVTFTLSLKDDEGKLIYFDETLRELSLMHLKAKVKWQIEFLKTFAENVIIFIDEPILQAVSTSAYISVEQSEAMRLIKEIVSFIKSFDVKVGIHCCGRTDWKEVLSLDIDILSFDAFSFFDFFKIYSDEISEFLSRSGYIAWGFIPTTDDLNALSDEEIIERAVRKTEEISKNLHLINKNSLLTPSCGMGSLDVSSSQRVCELLKKLKNRLVNE</sequence>
<name>A0AAU8GV37_9BACT</name>
<dbReference type="RefSeq" id="WP_353683501.1">
    <property type="nucleotide sequence ID" value="NZ_CP144373.1"/>
</dbReference>
<dbReference type="EMBL" id="CP144373">
    <property type="protein sequence ID" value="XCH45960.1"/>
    <property type="molecule type" value="Genomic_DNA"/>
</dbReference>
<organism evidence="1">
    <name type="scientific">Thermodesulfovibrio autotrophicus</name>
    <dbReference type="NCBI Taxonomy" id="3118333"/>
    <lineage>
        <taxon>Bacteria</taxon>
        <taxon>Pseudomonadati</taxon>
        <taxon>Nitrospirota</taxon>
        <taxon>Thermodesulfovibrionia</taxon>
        <taxon>Thermodesulfovibrionales</taxon>
        <taxon>Thermodesulfovibrionaceae</taxon>
        <taxon>Thermodesulfovibrio</taxon>
    </lineage>
</organism>
<reference evidence="1" key="1">
    <citation type="submission" date="2024-01" db="EMBL/GenBank/DDBJ databases">
        <title>The first autotrophic representatives of the genus Thermodesulfovibrio.</title>
        <authorList>
            <person name="Maltseva A.I."/>
            <person name="Elcheninov A.G."/>
            <person name="Kublanov I.V."/>
            <person name="Lebedinsky A.V."/>
            <person name="Frolov E.N."/>
        </authorList>
    </citation>
    <scope>NUCLEOTIDE SEQUENCE</scope>
    <source>
        <strain evidence="1">3907-1M</strain>
    </source>
</reference>
<dbReference type="KEGG" id="taut:V4D30_06375"/>
<dbReference type="InterPro" id="IPR038071">
    <property type="entry name" value="UROD/MetE-like_sf"/>
</dbReference>
<dbReference type="SUPFAM" id="SSF51726">
    <property type="entry name" value="UROD/MetE-like"/>
    <property type="match status" value="1"/>
</dbReference>
<evidence type="ECO:0000313" key="1">
    <source>
        <dbReference type="EMBL" id="XCH45960.1"/>
    </source>
</evidence>
<evidence type="ECO:0008006" key="2">
    <source>
        <dbReference type="Google" id="ProtNLM"/>
    </source>
</evidence>
<accession>A0AAU8GV37</accession>
<dbReference type="AlphaFoldDB" id="A0AAU8GV37"/>
<proteinExistence type="predicted"/>
<dbReference type="Gene3D" id="3.20.20.210">
    <property type="match status" value="1"/>
</dbReference>
<protein>
    <recommendedName>
        <fullName evidence="2">Methionine synthase</fullName>
    </recommendedName>
</protein>